<evidence type="ECO:0000313" key="3">
    <source>
        <dbReference type="Proteomes" id="UP000694846"/>
    </source>
</evidence>
<name>A0A8B8FSD8_9HEMI</name>
<evidence type="ECO:0000313" key="4">
    <source>
        <dbReference type="RefSeq" id="XP_025413682.1"/>
    </source>
</evidence>
<proteinExistence type="predicted"/>
<dbReference type="GeneID" id="112685873"/>
<dbReference type="RefSeq" id="XP_025413682.1">
    <property type="nucleotide sequence ID" value="XM_025557897.1"/>
</dbReference>
<protein>
    <submittedName>
        <fullName evidence="4">Uncharacterized protein LOC112685873</fullName>
    </submittedName>
</protein>
<evidence type="ECO:0000256" key="1">
    <source>
        <dbReference type="SAM" id="MobiDB-lite"/>
    </source>
</evidence>
<feature type="region of interest" description="Disordered" evidence="1">
    <location>
        <begin position="104"/>
        <end position="134"/>
    </location>
</feature>
<accession>A0A8B8FSD8</accession>
<organism evidence="3 4">
    <name type="scientific">Sipha flava</name>
    <name type="common">yellow sugarcane aphid</name>
    <dbReference type="NCBI Taxonomy" id="143950"/>
    <lineage>
        <taxon>Eukaryota</taxon>
        <taxon>Metazoa</taxon>
        <taxon>Ecdysozoa</taxon>
        <taxon>Arthropoda</taxon>
        <taxon>Hexapoda</taxon>
        <taxon>Insecta</taxon>
        <taxon>Pterygota</taxon>
        <taxon>Neoptera</taxon>
        <taxon>Paraneoptera</taxon>
        <taxon>Hemiptera</taxon>
        <taxon>Sternorrhyncha</taxon>
        <taxon>Aphidomorpha</taxon>
        <taxon>Aphidoidea</taxon>
        <taxon>Aphididae</taxon>
        <taxon>Sipha</taxon>
    </lineage>
</organism>
<keyword evidence="3" id="KW-1185">Reference proteome</keyword>
<dbReference type="InterPro" id="IPR013087">
    <property type="entry name" value="Znf_C2H2_type"/>
</dbReference>
<dbReference type="Proteomes" id="UP000694846">
    <property type="component" value="Unplaced"/>
</dbReference>
<dbReference type="AlphaFoldDB" id="A0A8B8FSD8"/>
<dbReference type="PROSITE" id="PS00028">
    <property type="entry name" value="ZINC_FINGER_C2H2_1"/>
    <property type="match status" value="1"/>
</dbReference>
<evidence type="ECO:0000259" key="2">
    <source>
        <dbReference type="PROSITE" id="PS00028"/>
    </source>
</evidence>
<reference evidence="4" key="1">
    <citation type="submission" date="2025-08" db="UniProtKB">
        <authorList>
            <consortium name="RefSeq"/>
        </authorList>
    </citation>
    <scope>IDENTIFICATION</scope>
    <source>
        <tissue evidence="4">Whole body</tissue>
    </source>
</reference>
<gene>
    <name evidence="4" type="primary">LOC112685873</name>
</gene>
<sequence length="170" mass="19420">MSTLMPCFCPKLTCFSCYVRVIFRAIVLLPQCDEQSITNHVMNNYKSAKRPIIKTVIDFLLTNNMLESKSEFIIVESADTCAYDSNEATITTVTNRCEERSIEEIDERGEHHSPQSNNESEHGNRTADNATHDQRPDIARRFLCTICNKVCLSAGGLRRHRLVHKRSTVR</sequence>
<dbReference type="OrthoDB" id="6609498at2759"/>
<feature type="domain" description="C2H2-type" evidence="2">
    <location>
        <begin position="144"/>
        <end position="164"/>
    </location>
</feature>